<dbReference type="EMBL" id="BMND01000004">
    <property type="protein sequence ID" value="GGN37863.1"/>
    <property type="molecule type" value="Genomic_DNA"/>
</dbReference>
<evidence type="ECO:0000313" key="2">
    <source>
        <dbReference type="Proteomes" id="UP000600080"/>
    </source>
</evidence>
<name>A0ABQ2J5A9_9ACTN</name>
<evidence type="ECO:0008006" key="3">
    <source>
        <dbReference type="Google" id="ProtNLM"/>
    </source>
</evidence>
<dbReference type="Pfam" id="PF14433">
    <property type="entry name" value="SUKH-3"/>
    <property type="match status" value="1"/>
</dbReference>
<proteinExistence type="predicted"/>
<sequence length="158" mass="17854">MPREETLKEVDKLLAEAGWHPERDEADRVAELTQFVIADLATHDCEVSLFPAAEAFLRSYGFLDVKFPYDPGRTEHFNTCARFCSNEAEEITELSEDLQQPVFPVGWDKIEGGLTVIDPLGRMFCIHHTGFYYMGVGIREAIACLYVGGLQPAEDYFV</sequence>
<keyword evidence="2" id="KW-1185">Reference proteome</keyword>
<accession>A0ABQ2J5A9</accession>
<dbReference type="GeneID" id="301547176"/>
<gene>
    <name evidence="1" type="ORF">GCM10012285_13130</name>
</gene>
<reference evidence="2" key="1">
    <citation type="journal article" date="2019" name="Int. J. Syst. Evol. Microbiol.">
        <title>The Global Catalogue of Microorganisms (GCM) 10K type strain sequencing project: providing services to taxonomists for standard genome sequencing and annotation.</title>
        <authorList>
            <consortium name="The Broad Institute Genomics Platform"/>
            <consortium name="The Broad Institute Genome Sequencing Center for Infectious Disease"/>
            <person name="Wu L."/>
            <person name="Ma J."/>
        </authorList>
    </citation>
    <scope>NUCLEOTIDE SEQUENCE [LARGE SCALE GENOMIC DNA]</scope>
    <source>
        <strain evidence="2">CGMCC 4.7323</strain>
    </source>
</reference>
<organism evidence="1 2">
    <name type="scientific">Streptomyces kronopolitis</name>
    <dbReference type="NCBI Taxonomy" id="1612435"/>
    <lineage>
        <taxon>Bacteria</taxon>
        <taxon>Bacillati</taxon>
        <taxon>Actinomycetota</taxon>
        <taxon>Actinomycetes</taxon>
        <taxon>Kitasatosporales</taxon>
        <taxon>Streptomycetaceae</taxon>
        <taxon>Streptomyces</taxon>
    </lineage>
</organism>
<dbReference type="RefSeq" id="WP_189096597.1">
    <property type="nucleotide sequence ID" value="NZ_BMND01000004.1"/>
</dbReference>
<dbReference type="InterPro" id="IPR025850">
    <property type="entry name" value="SUKH-3"/>
</dbReference>
<evidence type="ECO:0000313" key="1">
    <source>
        <dbReference type="EMBL" id="GGN37863.1"/>
    </source>
</evidence>
<comment type="caution">
    <text evidence="1">The sequence shown here is derived from an EMBL/GenBank/DDBJ whole genome shotgun (WGS) entry which is preliminary data.</text>
</comment>
<protein>
    <recommendedName>
        <fullName evidence="3">SUKH-3 immunity protein of toxin-antitoxin system</fullName>
    </recommendedName>
</protein>
<dbReference type="Proteomes" id="UP000600080">
    <property type="component" value="Unassembled WGS sequence"/>
</dbReference>